<dbReference type="Gene3D" id="4.10.910.10">
    <property type="entry name" value="30s ribosomal protein s13, domain 2"/>
    <property type="match status" value="1"/>
</dbReference>
<keyword evidence="3 7" id="KW-0694">RNA-binding</keyword>
<keyword evidence="2 7" id="KW-0699">rRNA-binding</keyword>
<dbReference type="PROSITE" id="PS50159">
    <property type="entry name" value="RIBOSOMAL_S13_2"/>
    <property type="match status" value="1"/>
</dbReference>
<dbReference type="RefSeq" id="WP_174480910.1">
    <property type="nucleotide sequence ID" value="NZ_AP026933.1"/>
</dbReference>
<evidence type="ECO:0000256" key="2">
    <source>
        <dbReference type="ARBA" id="ARBA00022730"/>
    </source>
</evidence>
<organism evidence="10 11">
    <name type="scientific">Spiroplasma ixodetis</name>
    <dbReference type="NCBI Taxonomy" id="2141"/>
    <lineage>
        <taxon>Bacteria</taxon>
        <taxon>Bacillati</taxon>
        <taxon>Mycoplasmatota</taxon>
        <taxon>Mollicutes</taxon>
        <taxon>Entomoplasmatales</taxon>
        <taxon>Spiroplasmataceae</taxon>
        <taxon>Spiroplasma</taxon>
    </lineage>
</organism>
<evidence type="ECO:0000256" key="6">
    <source>
        <dbReference type="ARBA" id="ARBA00035166"/>
    </source>
</evidence>
<gene>
    <name evidence="7 10" type="primary">rpsM</name>
    <name evidence="10" type="ORF">SAP269_07930</name>
</gene>
<accession>A0ABM8JLP8</accession>
<evidence type="ECO:0000256" key="3">
    <source>
        <dbReference type="ARBA" id="ARBA00022884"/>
    </source>
</evidence>
<dbReference type="PIRSF" id="PIRSF002134">
    <property type="entry name" value="Ribosomal_S13"/>
    <property type="match status" value="1"/>
</dbReference>
<proteinExistence type="inferred from homology"/>
<reference evidence="11" key="1">
    <citation type="journal article" date="2024" name="FEMS Microbiol. Lett.">
        <title>Genomic insights into Spiroplasma endosymbionts that induce male-killing and protective phenotypes in the pea aphid.</title>
        <authorList>
            <person name="Arai H."/>
            <person name="Legeai F."/>
            <person name="Kageyama D."/>
            <person name="Sugio A."/>
            <person name="Simon J.C."/>
        </authorList>
    </citation>
    <scope>NUCLEOTIDE SEQUENCE [LARGE SCALE GENOMIC DNA]</scope>
    <source>
        <strain evidence="11">sAp269</strain>
    </source>
</reference>
<keyword evidence="5 7" id="KW-0687">Ribonucleoprotein</keyword>
<evidence type="ECO:0000256" key="4">
    <source>
        <dbReference type="ARBA" id="ARBA00022980"/>
    </source>
</evidence>
<feature type="region of interest" description="Disordered" evidence="9">
    <location>
        <begin position="103"/>
        <end position="132"/>
    </location>
</feature>
<dbReference type="NCBIfam" id="TIGR03631">
    <property type="entry name" value="uS13_bact"/>
    <property type="match status" value="1"/>
</dbReference>
<evidence type="ECO:0000313" key="11">
    <source>
        <dbReference type="Proteomes" id="UP001473424"/>
    </source>
</evidence>
<dbReference type="InterPro" id="IPR001892">
    <property type="entry name" value="Ribosomal_uS13"/>
</dbReference>
<keyword evidence="11" id="KW-1185">Reference proteome</keyword>
<dbReference type="Proteomes" id="UP001473424">
    <property type="component" value="Chromosome"/>
</dbReference>
<comment type="subunit">
    <text evidence="7">Part of the 30S ribosomal subunit. Forms a loose heterodimer with protein S19. Forms two bridges to the 50S subunit in the 70S ribosome.</text>
</comment>
<dbReference type="HAMAP" id="MF_01315">
    <property type="entry name" value="Ribosomal_uS13"/>
    <property type="match status" value="1"/>
</dbReference>
<keyword evidence="4 7" id="KW-0689">Ribosomal protein</keyword>
<dbReference type="SUPFAM" id="SSF46946">
    <property type="entry name" value="S13-like H2TH domain"/>
    <property type="match status" value="1"/>
</dbReference>
<evidence type="ECO:0000313" key="10">
    <source>
        <dbReference type="EMBL" id="BET38204.1"/>
    </source>
</evidence>
<evidence type="ECO:0000256" key="5">
    <source>
        <dbReference type="ARBA" id="ARBA00023274"/>
    </source>
</evidence>
<dbReference type="InterPro" id="IPR019980">
    <property type="entry name" value="Ribosomal_uS13_bac-type"/>
</dbReference>
<comment type="function">
    <text evidence="7">Located at the top of the head of the 30S subunit, it contacts several helices of the 16S rRNA. In the 70S ribosome it contacts the 23S rRNA (bridge B1a) and protein L5 of the 50S subunit (bridge B1b), connecting the 2 subunits; these bridges are implicated in subunit movement. Contacts the tRNAs in the A and P-sites.</text>
</comment>
<dbReference type="GO" id="GO:0005840">
    <property type="term" value="C:ribosome"/>
    <property type="evidence" value="ECO:0007669"/>
    <property type="project" value="UniProtKB-KW"/>
</dbReference>
<evidence type="ECO:0000256" key="1">
    <source>
        <dbReference type="ARBA" id="ARBA00008080"/>
    </source>
</evidence>
<comment type="similarity">
    <text evidence="1 7 8">Belongs to the universal ribosomal protein uS13 family.</text>
</comment>
<evidence type="ECO:0000256" key="9">
    <source>
        <dbReference type="SAM" id="MobiDB-lite"/>
    </source>
</evidence>
<name>A0ABM8JLP8_9MOLU</name>
<dbReference type="EMBL" id="AP028955">
    <property type="protein sequence ID" value="BET38204.1"/>
    <property type="molecule type" value="Genomic_DNA"/>
</dbReference>
<dbReference type="InterPro" id="IPR010979">
    <property type="entry name" value="Ribosomal_uS13-like_H2TH"/>
</dbReference>
<dbReference type="Gene3D" id="1.10.8.50">
    <property type="match status" value="1"/>
</dbReference>
<dbReference type="InterPro" id="IPR027437">
    <property type="entry name" value="Rbsml_uS13_C"/>
</dbReference>
<dbReference type="Pfam" id="PF00416">
    <property type="entry name" value="Ribosomal_S13"/>
    <property type="match status" value="1"/>
</dbReference>
<dbReference type="PANTHER" id="PTHR10871:SF1">
    <property type="entry name" value="SMALL RIBOSOMAL SUBUNIT PROTEIN US13M"/>
    <property type="match status" value="1"/>
</dbReference>
<evidence type="ECO:0000256" key="7">
    <source>
        <dbReference type="HAMAP-Rule" id="MF_01315"/>
    </source>
</evidence>
<keyword evidence="7" id="KW-0820">tRNA-binding</keyword>
<sequence length="132" mass="14906">MTSNTNNASRRIAQVNIPGNQHTVIGLTRIYGIGRSKSSEILKELKIEETKKINELTEKELSSISQLIEKKYKTEGELRREVSLNIKRLMEIGCYRGIRHRKGLPARGQSTKTNARTCKGPRKTVANKKKAS</sequence>
<protein>
    <recommendedName>
        <fullName evidence="6 7">Small ribosomal subunit protein uS13</fullName>
    </recommendedName>
</protein>
<evidence type="ECO:0000256" key="8">
    <source>
        <dbReference type="RuleBase" id="RU003830"/>
    </source>
</evidence>
<feature type="compositionally biased region" description="Basic residues" evidence="9">
    <location>
        <begin position="119"/>
        <end position="132"/>
    </location>
</feature>
<dbReference type="PANTHER" id="PTHR10871">
    <property type="entry name" value="30S RIBOSOMAL PROTEIN S13/40S RIBOSOMAL PROTEIN S18"/>
    <property type="match status" value="1"/>
</dbReference>